<evidence type="ECO:0000313" key="4">
    <source>
        <dbReference type="EMBL" id="KAH0964347.1"/>
    </source>
</evidence>
<dbReference type="Gene3D" id="3.40.33.10">
    <property type="entry name" value="CAP"/>
    <property type="match status" value="1"/>
</dbReference>
<dbReference type="EMBL" id="JAIZPD010000004">
    <property type="protein sequence ID" value="KAH0964347.1"/>
    <property type="molecule type" value="Genomic_DNA"/>
</dbReference>
<reference evidence="4" key="1">
    <citation type="submission" date="2021-09" db="EMBL/GenBank/DDBJ databases">
        <title>A high-quality genome of the endoparasitic fungus Hirsutella rhossiliensis with a comparison of Hirsutella genomes reveals transposable elements contributing to genome size variation.</title>
        <authorList>
            <person name="Lin R."/>
            <person name="Jiao Y."/>
            <person name="Sun X."/>
            <person name="Ling J."/>
            <person name="Xie B."/>
            <person name="Cheng X."/>
        </authorList>
    </citation>
    <scope>NUCLEOTIDE SEQUENCE</scope>
    <source>
        <strain evidence="4">HR02</strain>
    </source>
</reference>
<evidence type="ECO:0000256" key="2">
    <source>
        <dbReference type="SAM" id="SignalP"/>
    </source>
</evidence>
<name>A0A9P8N457_9HYPO</name>
<dbReference type="AlphaFoldDB" id="A0A9P8N457"/>
<feature type="compositionally biased region" description="Basic and acidic residues" evidence="1">
    <location>
        <begin position="95"/>
        <end position="113"/>
    </location>
</feature>
<dbReference type="InterPro" id="IPR014044">
    <property type="entry name" value="CAP_dom"/>
</dbReference>
<feature type="compositionally biased region" description="Polar residues" evidence="1">
    <location>
        <begin position="128"/>
        <end position="139"/>
    </location>
</feature>
<keyword evidence="2" id="KW-0732">Signal</keyword>
<gene>
    <name evidence="4" type="ORF">HRG_04775</name>
</gene>
<sequence length="316" mass="33910">MRSTLLLAAIPLAAALPHSQPVGGVLGRLRHSVKMDPVTTYSATIPSDMYSKLSDKTGDTVVVPPLAPVPAKTVAQPANIPETEFAEPAAAAAAEQKENKKESKPAPKDEKKKNSAQSSEPKGKGYQDTASNLHNSARKNNPVKAGLKDLTWTDDLHKDALDWAKGCNYTHAEMKLDSPGTVAENIAWQEQGATFKDELSALNASFESWYDDELPWFNPAQPDVVQTTARGNVAAGKKKATSVGHVKNILSDSFNEFAVASYLCTTLNIIEKSSSGVPVVKRTVTNGWFSVARFSGPVASNGQTDAYAPVQNSVYR</sequence>
<feature type="chain" id="PRO_5040329141" evidence="2">
    <location>
        <begin position="16"/>
        <end position="316"/>
    </location>
</feature>
<feature type="domain" description="SCP" evidence="3">
    <location>
        <begin position="132"/>
        <end position="266"/>
    </location>
</feature>
<dbReference type="SUPFAM" id="SSF55797">
    <property type="entry name" value="PR-1-like"/>
    <property type="match status" value="1"/>
</dbReference>
<evidence type="ECO:0000313" key="5">
    <source>
        <dbReference type="Proteomes" id="UP000824596"/>
    </source>
</evidence>
<organism evidence="4 5">
    <name type="scientific">Hirsutella rhossiliensis</name>
    <dbReference type="NCBI Taxonomy" id="111463"/>
    <lineage>
        <taxon>Eukaryota</taxon>
        <taxon>Fungi</taxon>
        <taxon>Dikarya</taxon>
        <taxon>Ascomycota</taxon>
        <taxon>Pezizomycotina</taxon>
        <taxon>Sordariomycetes</taxon>
        <taxon>Hypocreomycetidae</taxon>
        <taxon>Hypocreales</taxon>
        <taxon>Ophiocordycipitaceae</taxon>
        <taxon>Hirsutella</taxon>
    </lineage>
</organism>
<protein>
    <submittedName>
        <fullName evidence="4">Cysteine-rich secretory protein family domain-containing protein</fullName>
    </submittedName>
</protein>
<accession>A0A9P8N457</accession>
<dbReference type="Proteomes" id="UP000824596">
    <property type="component" value="Unassembled WGS sequence"/>
</dbReference>
<feature type="region of interest" description="Disordered" evidence="1">
    <location>
        <begin position="87"/>
        <end position="142"/>
    </location>
</feature>
<dbReference type="Pfam" id="PF00188">
    <property type="entry name" value="CAP"/>
    <property type="match status" value="1"/>
</dbReference>
<keyword evidence="5" id="KW-1185">Reference proteome</keyword>
<dbReference type="InterPro" id="IPR035940">
    <property type="entry name" value="CAP_sf"/>
</dbReference>
<dbReference type="GeneID" id="68353904"/>
<comment type="caution">
    <text evidence="4">The sequence shown here is derived from an EMBL/GenBank/DDBJ whole genome shotgun (WGS) entry which is preliminary data.</text>
</comment>
<dbReference type="RefSeq" id="XP_044721860.1">
    <property type="nucleotide sequence ID" value="XM_044863246.1"/>
</dbReference>
<feature type="signal peptide" evidence="2">
    <location>
        <begin position="1"/>
        <end position="15"/>
    </location>
</feature>
<proteinExistence type="predicted"/>
<evidence type="ECO:0000256" key="1">
    <source>
        <dbReference type="SAM" id="MobiDB-lite"/>
    </source>
</evidence>
<evidence type="ECO:0000259" key="3">
    <source>
        <dbReference type="Pfam" id="PF00188"/>
    </source>
</evidence>
<dbReference type="OrthoDB" id="10641451at2759"/>